<evidence type="ECO:0000313" key="2">
    <source>
        <dbReference type="EMBL" id="THH32527.1"/>
    </source>
</evidence>
<dbReference type="Proteomes" id="UP000308730">
    <property type="component" value="Unassembled WGS sequence"/>
</dbReference>
<dbReference type="AlphaFoldDB" id="A0A4S4N393"/>
<sequence>MFEKTILVKQALQKDFASVRLVLEPHWSSLQGFEEREDYAYIADSDGSGTEDVDNSDDSYIPSDSEEEEEEDNGGGDDDEEEESDENFWWGGNDSRRGSEEEVEVPDDDILSAFYSHANADIGCVVYENYS</sequence>
<proteinExistence type="predicted"/>
<evidence type="ECO:0000256" key="1">
    <source>
        <dbReference type="SAM" id="MobiDB-lite"/>
    </source>
</evidence>
<dbReference type="EMBL" id="SGPM01000020">
    <property type="protein sequence ID" value="THH32527.1"/>
    <property type="molecule type" value="Genomic_DNA"/>
</dbReference>
<accession>A0A4S4N393</accession>
<organism evidence="2 3">
    <name type="scientific">Antrodiella citrinella</name>
    <dbReference type="NCBI Taxonomy" id="2447956"/>
    <lineage>
        <taxon>Eukaryota</taxon>
        <taxon>Fungi</taxon>
        <taxon>Dikarya</taxon>
        <taxon>Basidiomycota</taxon>
        <taxon>Agaricomycotina</taxon>
        <taxon>Agaricomycetes</taxon>
        <taxon>Polyporales</taxon>
        <taxon>Steccherinaceae</taxon>
        <taxon>Antrodiella</taxon>
    </lineage>
</organism>
<keyword evidence="3" id="KW-1185">Reference proteome</keyword>
<feature type="region of interest" description="Disordered" evidence="1">
    <location>
        <begin position="41"/>
        <end position="105"/>
    </location>
</feature>
<feature type="compositionally biased region" description="Acidic residues" evidence="1">
    <location>
        <begin position="64"/>
        <end position="86"/>
    </location>
</feature>
<name>A0A4S4N393_9APHY</name>
<protein>
    <submittedName>
        <fullName evidence="2">Uncharacterized protein</fullName>
    </submittedName>
</protein>
<gene>
    <name evidence="2" type="ORF">EUX98_g1688</name>
</gene>
<comment type="caution">
    <text evidence="2">The sequence shown here is derived from an EMBL/GenBank/DDBJ whole genome shotgun (WGS) entry which is preliminary data.</text>
</comment>
<evidence type="ECO:0000313" key="3">
    <source>
        <dbReference type="Proteomes" id="UP000308730"/>
    </source>
</evidence>
<reference evidence="2 3" key="1">
    <citation type="submission" date="2019-02" db="EMBL/GenBank/DDBJ databases">
        <title>Genome sequencing of the rare red list fungi Antrodiella citrinella (Flaviporus citrinellus).</title>
        <authorList>
            <person name="Buettner E."/>
            <person name="Kellner H."/>
        </authorList>
    </citation>
    <scope>NUCLEOTIDE SEQUENCE [LARGE SCALE GENOMIC DNA]</scope>
    <source>
        <strain evidence="2 3">DSM 108506</strain>
    </source>
</reference>